<dbReference type="Pfam" id="PF04199">
    <property type="entry name" value="Cyclase"/>
    <property type="match status" value="1"/>
</dbReference>
<protein>
    <submittedName>
        <fullName evidence="1">Cyclase family protein</fullName>
    </submittedName>
</protein>
<name>A0ABR6VHT2_9FIRM</name>
<dbReference type="Gene3D" id="3.50.30.50">
    <property type="entry name" value="Putative cyclase"/>
    <property type="match status" value="1"/>
</dbReference>
<sequence>MNTKDIAQALNNMEAVDLTLTMEEGMPVWPTHQHFFHNIVESTELGDPATHYAITMGEHCGTHMDAPRHFITGATPVSDVPVKQFMGHAVKIEATQVGPLGLFHKEDIMAWEKDHVEIQKDDIVLLHFGWDARYGVKPNYDDFLKDWPGLAQDGAQYLAEKGVKIVGCDALALDVFAGTDPTHKTLLPKGILIVENLYNLGLLPDEVFFVAVPLKIKDGSGSPVHAVAFFEKK</sequence>
<dbReference type="InterPro" id="IPR037175">
    <property type="entry name" value="KFase_sf"/>
</dbReference>
<comment type="caution">
    <text evidence="1">The sequence shown here is derived from an EMBL/GenBank/DDBJ whole genome shotgun (WGS) entry which is preliminary data.</text>
</comment>
<proteinExistence type="predicted"/>
<dbReference type="Proteomes" id="UP000606870">
    <property type="component" value="Unassembled WGS sequence"/>
</dbReference>
<evidence type="ECO:0000313" key="2">
    <source>
        <dbReference type="EMBL" id="MBC3536290.1"/>
    </source>
</evidence>
<dbReference type="EMBL" id="JACOGK010000007">
    <property type="protein sequence ID" value="MBC3536287.1"/>
    <property type="molecule type" value="Genomic_DNA"/>
</dbReference>
<dbReference type="EMBL" id="JACOGK010000007">
    <property type="protein sequence ID" value="MBC3536290.1"/>
    <property type="molecule type" value="Genomic_DNA"/>
</dbReference>
<evidence type="ECO:0000313" key="3">
    <source>
        <dbReference type="Proteomes" id="UP000606870"/>
    </source>
</evidence>
<dbReference type="InterPro" id="IPR007325">
    <property type="entry name" value="KFase/CYL"/>
</dbReference>
<organism evidence="1 3">
    <name type="scientific">Megasphaera hominis</name>
    <dbReference type="NCBI Taxonomy" id="159836"/>
    <lineage>
        <taxon>Bacteria</taxon>
        <taxon>Bacillati</taxon>
        <taxon>Bacillota</taxon>
        <taxon>Negativicutes</taxon>
        <taxon>Veillonellales</taxon>
        <taxon>Veillonellaceae</taxon>
        <taxon>Megasphaera</taxon>
    </lineage>
</organism>
<evidence type="ECO:0000313" key="1">
    <source>
        <dbReference type="EMBL" id="MBC3536287.1"/>
    </source>
</evidence>
<dbReference type="RefSeq" id="WP_186502451.1">
    <property type="nucleotide sequence ID" value="NZ_JACOGK010000007.1"/>
</dbReference>
<dbReference type="PANTHER" id="PTHR31118">
    <property type="entry name" value="CYCLASE-LIKE PROTEIN 2"/>
    <property type="match status" value="1"/>
</dbReference>
<dbReference type="PANTHER" id="PTHR31118:SF12">
    <property type="entry name" value="CYCLASE-LIKE PROTEIN 2"/>
    <property type="match status" value="1"/>
</dbReference>
<reference evidence="1 3" key="1">
    <citation type="submission" date="2020-08" db="EMBL/GenBank/DDBJ databases">
        <authorList>
            <person name="Liu C."/>
            <person name="Sun Q."/>
        </authorList>
    </citation>
    <scope>NUCLEOTIDE SEQUENCE [LARGE SCALE GENOMIC DNA]</scope>
    <source>
        <strain evidence="1 3">NSJ-59</strain>
    </source>
</reference>
<keyword evidence="3" id="KW-1185">Reference proteome</keyword>
<gene>
    <name evidence="1" type="ORF">H8J70_03350</name>
    <name evidence="2" type="ORF">H8J70_03365</name>
</gene>
<accession>A0ABR6VHT2</accession>
<dbReference type="SUPFAM" id="SSF102198">
    <property type="entry name" value="Putative cyclase"/>
    <property type="match status" value="1"/>
</dbReference>